<dbReference type="SUPFAM" id="SSF46565">
    <property type="entry name" value="Chaperone J-domain"/>
    <property type="match status" value="1"/>
</dbReference>
<dbReference type="EMBL" id="SRYW01000007">
    <property type="protein sequence ID" value="TGY34104.1"/>
    <property type="molecule type" value="Genomic_DNA"/>
</dbReference>
<evidence type="ECO:0000256" key="1">
    <source>
        <dbReference type="ARBA" id="ARBA00023186"/>
    </source>
</evidence>
<dbReference type="OrthoDB" id="9779889at2"/>
<dbReference type="GO" id="GO:0051082">
    <property type="term" value="F:unfolded protein binding"/>
    <property type="evidence" value="ECO:0007669"/>
    <property type="project" value="InterPro"/>
</dbReference>
<feature type="domain" description="J" evidence="2">
    <location>
        <begin position="3"/>
        <end position="68"/>
    </location>
</feature>
<dbReference type="CDD" id="cd10747">
    <property type="entry name" value="DnaJ_C"/>
    <property type="match status" value="1"/>
</dbReference>
<dbReference type="GO" id="GO:0005737">
    <property type="term" value="C:cytoplasm"/>
    <property type="evidence" value="ECO:0007669"/>
    <property type="project" value="TreeGrafter"/>
</dbReference>
<accession>A0A4S2D1T8</accession>
<comment type="caution">
    <text evidence="3">The sequence shown here is derived from an EMBL/GenBank/DDBJ whole genome shotgun (WGS) entry which is preliminary data.</text>
</comment>
<sequence>MSNPYQVLGVEANASLDQIKKAYRRLARKLHPDLNPGDKAAEETFKDVNNAYRLLSDPEKRARFDAGEIDETGAERPRHNYYRDYADSEQAYGYGGGDAYADFMQGDDPFADLLRRSAQARANRPGQDLHYRLSIDLSEAIEGGKKRLTLPTGDTLDVVVPAGVVDGQAIRLRGKGAPGAGKGRAGDALIELEVRPDARFTRDGDDLTIEIPISLSEAVLGGKVRVPTPTGRLEVTVPSGSDGSVKMRLKGHGMPIRGGGRGDEFVKLRIALPRPVDPALKDFVAAWEAGRSFDPRQESKQ</sequence>
<dbReference type="Gene3D" id="2.60.260.20">
    <property type="entry name" value="Urease metallochaperone UreE, N-terminal domain"/>
    <property type="match status" value="2"/>
</dbReference>
<dbReference type="InterPro" id="IPR002939">
    <property type="entry name" value="DnaJ_C"/>
</dbReference>
<gene>
    <name evidence="3" type="ORF">E5352_09470</name>
</gene>
<dbReference type="PANTHER" id="PTHR43096:SF52">
    <property type="entry name" value="DNAJ HOMOLOG 1, MITOCHONDRIAL-RELATED"/>
    <property type="match status" value="1"/>
</dbReference>
<dbReference type="PROSITE" id="PS50076">
    <property type="entry name" value="DNAJ_2"/>
    <property type="match status" value="1"/>
</dbReference>
<organism evidence="3 4">
    <name type="scientific">Stenotrophomonas maltophilia</name>
    <name type="common">Pseudomonas maltophilia</name>
    <name type="synonym">Xanthomonas maltophilia</name>
    <dbReference type="NCBI Taxonomy" id="40324"/>
    <lineage>
        <taxon>Bacteria</taxon>
        <taxon>Pseudomonadati</taxon>
        <taxon>Pseudomonadota</taxon>
        <taxon>Gammaproteobacteria</taxon>
        <taxon>Lysobacterales</taxon>
        <taxon>Lysobacteraceae</taxon>
        <taxon>Stenotrophomonas</taxon>
        <taxon>Stenotrophomonas maltophilia group</taxon>
    </lineage>
</organism>
<dbReference type="InterPro" id="IPR001623">
    <property type="entry name" value="DnaJ_domain"/>
</dbReference>
<dbReference type="RefSeq" id="WP_136004729.1">
    <property type="nucleotide sequence ID" value="NZ_SRYW01000007.1"/>
</dbReference>
<dbReference type="FunFam" id="2.60.260.20:FF:000013">
    <property type="entry name" value="DnaJ subfamily B member 11"/>
    <property type="match status" value="1"/>
</dbReference>
<evidence type="ECO:0000259" key="2">
    <source>
        <dbReference type="PROSITE" id="PS50076"/>
    </source>
</evidence>
<evidence type="ECO:0000313" key="3">
    <source>
        <dbReference type="EMBL" id="TGY34104.1"/>
    </source>
</evidence>
<evidence type="ECO:0000313" key="4">
    <source>
        <dbReference type="Proteomes" id="UP000306631"/>
    </source>
</evidence>
<dbReference type="AlphaFoldDB" id="A0A4S2D1T8"/>
<dbReference type="Gene3D" id="1.10.287.110">
    <property type="entry name" value="DnaJ domain"/>
    <property type="match status" value="1"/>
</dbReference>
<dbReference type="PANTHER" id="PTHR43096">
    <property type="entry name" value="DNAJ HOMOLOG 1, MITOCHONDRIAL-RELATED"/>
    <property type="match status" value="1"/>
</dbReference>
<dbReference type="InterPro" id="IPR036869">
    <property type="entry name" value="J_dom_sf"/>
</dbReference>
<dbReference type="Pfam" id="PF00226">
    <property type="entry name" value="DnaJ"/>
    <property type="match status" value="1"/>
</dbReference>
<name>A0A4S2D1T8_STEMA</name>
<proteinExistence type="predicted"/>
<dbReference type="Proteomes" id="UP000306631">
    <property type="component" value="Unassembled WGS sequence"/>
</dbReference>
<reference evidence="3 4" key="1">
    <citation type="submission" date="2019-04" db="EMBL/GenBank/DDBJ databases">
        <title>Microbes associate with the intestines of laboratory mice.</title>
        <authorList>
            <person name="Navarre W."/>
            <person name="Wong E."/>
            <person name="Huang K."/>
            <person name="Tropini C."/>
            <person name="Ng K."/>
            <person name="Yu B."/>
        </authorList>
    </citation>
    <scope>NUCLEOTIDE SEQUENCE [LARGE SCALE GENOMIC DNA]</scope>
    <source>
        <strain evidence="3 4">NM62_B4-13</strain>
    </source>
</reference>
<keyword evidence="1" id="KW-0143">Chaperone</keyword>
<protein>
    <submittedName>
        <fullName evidence="3">J domain-containing protein</fullName>
    </submittedName>
</protein>
<dbReference type="PRINTS" id="PR00625">
    <property type="entry name" value="JDOMAIN"/>
</dbReference>
<dbReference type="InterPro" id="IPR008971">
    <property type="entry name" value="HSP40/DnaJ_pept-bd"/>
</dbReference>
<dbReference type="SMART" id="SM00271">
    <property type="entry name" value="DnaJ"/>
    <property type="match status" value="1"/>
</dbReference>
<dbReference type="Pfam" id="PF01556">
    <property type="entry name" value="DnaJ_C"/>
    <property type="match status" value="1"/>
</dbReference>
<dbReference type="GO" id="GO:0042026">
    <property type="term" value="P:protein refolding"/>
    <property type="evidence" value="ECO:0007669"/>
    <property type="project" value="TreeGrafter"/>
</dbReference>
<dbReference type="SUPFAM" id="SSF49493">
    <property type="entry name" value="HSP40/DnaJ peptide-binding domain"/>
    <property type="match status" value="2"/>
</dbReference>
<dbReference type="CDD" id="cd06257">
    <property type="entry name" value="DnaJ"/>
    <property type="match status" value="1"/>
</dbReference>